<sequence>MVVVSPGGKCWFGVDSKTFEISVDEAKGKVLGTELRPAAFSKWGSDSKKAWVEGERRYQMELRSNRAGRFLFCTAWDVEGKKFSLAFPEGKGVVGGWKLLAGKLRSLGFSLAQRVTSTQEGGVLMGPVLEKMTYFQR</sequence>
<reference evidence="1 2" key="1">
    <citation type="journal article" date="2018" name="PLoS Genet.">
        <title>Population sequencing reveals clonal diversity and ancestral inbreeding in the grapevine cultivar Chardonnay.</title>
        <authorList>
            <person name="Roach M.J."/>
            <person name="Johnson D.L."/>
            <person name="Bohlmann J."/>
            <person name="van Vuuren H.J."/>
            <person name="Jones S.J."/>
            <person name="Pretorius I.S."/>
            <person name="Schmidt S.A."/>
            <person name="Borneman A.R."/>
        </authorList>
    </citation>
    <scope>NUCLEOTIDE SEQUENCE [LARGE SCALE GENOMIC DNA]</scope>
    <source>
        <strain evidence="2">cv. Chardonnay</strain>
        <tissue evidence="1">Leaf</tissue>
    </source>
</reference>
<name>A0A438F692_VITVI</name>
<dbReference type="EMBL" id="QGNW01001114">
    <property type="protein sequence ID" value="RVW55537.1"/>
    <property type="molecule type" value="Genomic_DNA"/>
</dbReference>
<organism evidence="1 2">
    <name type="scientific">Vitis vinifera</name>
    <name type="common">Grape</name>
    <dbReference type="NCBI Taxonomy" id="29760"/>
    <lineage>
        <taxon>Eukaryota</taxon>
        <taxon>Viridiplantae</taxon>
        <taxon>Streptophyta</taxon>
        <taxon>Embryophyta</taxon>
        <taxon>Tracheophyta</taxon>
        <taxon>Spermatophyta</taxon>
        <taxon>Magnoliopsida</taxon>
        <taxon>eudicotyledons</taxon>
        <taxon>Gunneridae</taxon>
        <taxon>Pentapetalae</taxon>
        <taxon>rosids</taxon>
        <taxon>Vitales</taxon>
        <taxon>Vitaceae</taxon>
        <taxon>Viteae</taxon>
        <taxon>Vitis</taxon>
    </lineage>
</organism>
<gene>
    <name evidence="1" type="ORF">CK203_075216</name>
</gene>
<accession>A0A438F692</accession>
<evidence type="ECO:0000313" key="2">
    <source>
        <dbReference type="Proteomes" id="UP000288805"/>
    </source>
</evidence>
<protein>
    <submittedName>
        <fullName evidence="1">Uncharacterized protein</fullName>
    </submittedName>
</protein>
<evidence type="ECO:0000313" key="1">
    <source>
        <dbReference type="EMBL" id="RVW55537.1"/>
    </source>
</evidence>
<proteinExistence type="predicted"/>
<dbReference type="AlphaFoldDB" id="A0A438F692"/>
<dbReference type="Proteomes" id="UP000288805">
    <property type="component" value="Unassembled WGS sequence"/>
</dbReference>
<comment type="caution">
    <text evidence="1">The sequence shown here is derived from an EMBL/GenBank/DDBJ whole genome shotgun (WGS) entry which is preliminary data.</text>
</comment>